<proteinExistence type="predicted"/>
<comment type="caution">
    <text evidence="1">The sequence shown here is derived from an EMBL/GenBank/DDBJ whole genome shotgun (WGS) entry which is preliminary data.</text>
</comment>
<protein>
    <submittedName>
        <fullName evidence="1">Uncharacterized protein</fullName>
    </submittedName>
</protein>
<name>A0AAI9FT77_STEMA</name>
<evidence type="ECO:0000313" key="1">
    <source>
        <dbReference type="EMBL" id="EKT4091391.1"/>
    </source>
</evidence>
<accession>A0AAI9FT77</accession>
<dbReference type="AlphaFoldDB" id="A0AAI9FT77"/>
<dbReference type="Proteomes" id="UP001218208">
    <property type="component" value="Unassembled WGS sequence"/>
</dbReference>
<organism evidence="1 2">
    <name type="scientific">Stenotrophomonas maltophilia</name>
    <name type="common">Pseudomonas maltophilia</name>
    <name type="synonym">Xanthomonas maltophilia</name>
    <dbReference type="NCBI Taxonomy" id="40324"/>
    <lineage>
        <taxon>Bacteria</taxon>
        <taxon>Pseudomonadati</taxon>
        <taxon>Pseudomonadota</taxon>
        <taxon>Gammaproteobacteria</taxon>
        <taxon>Lysobacterales</taxon>
        <taxon>Lysobacteraceae</taxon>
        <taxon>Stenotrophomonas</taxon>
        <taxon>Stenotrophomonas maltophilia group</taxon>
    </lineage>
</organism>
<sequence length="323" mass="35847">MARVLVVGTDIQGEQALLQRLRVASALPDGQIRRSQDLDDCDLLVIRDTPALRNAALRMRQQRPRLQCWIEDLGGQLRDGDGHQDVLDDSAIGRALRGMQLAVEPMAMHAAAPIRLADGAHAITRLLRERLPLRQGQALLSDAGEPLLLMDLEHDQAVLLQEPAAALVERLADAFERLQLDALTPARLQALAGERPRQPLRPLLWQWAQRSRHWQALDERLRGASVKLLRWPDFRVLGHDHDGFRLCSLLLKRACTVDECAMLLELPAAAVRDFIHAAYLCGYAQLQSAPVAPMAAGRGSGTGTDNGLLARLWRHLRGSERNA</sequence>
<dbReference type="RefSeq" id="WP_153854673.1">
    <property type="nucleotide sequence ID" value="NZ_JAVTIG010000006.1"/>
</dbReference>
<dbReference type="EMBL" id="ABLOJW010000004">
    <property type="protein sequence ID" value="EKT4091391.1"/>
    <property type="molecule type" value="Genomic_DNA"/>
</dbReference>
<gene>
    <name evidence="1" type="ORF">QEG23_000874</name>
</gene>
<reference evidence="1" key="1">
    <citation type="submission" date="2022-07" db="EMBL/GenBank/DDBJ databases">
        <authorList>
            <consortium name="DAFM: The Division of Animal and Food Microbiology"/>
        </authorList>
    </citation>
    <scope>NUCLEOTIDE SEQUENCE</scope>
    <source>
        <strain evidence="1">19MO01SH01-2</strain>
    </source>
</reference>
<evidence type="ECO:0000313" key="2">
    <source>
        <dbReference type="Proteomes" id="UP001218208"/>
    </source>
</evidence>